<dbReference type="InterPro" id="IPR036582">
    <property type="entry name" value="Mao_N_sf"/>
</dbReference>
<evidence type="ECO:0000259" key="3">
    <source>
        <dbReference type="Pfam" id="PF09992"/>
    </source>
</evidence>
<dbReference type="Pfam" id="PF07833">
    <property type="entry name" value="Cu_amine_oxidN1"/>
    <property type="match status" value="1"/>
</dbReference>
<dbReference type="Pfam" id="PF09992">
    <property type="entry name" value="NAGPA"/>
    <property type="match status" value="1"/>
</dbReference>
<sequence>MGRKTIKTLLAVALAAGVTTTGIAPGTTGKAAAAVSSKTFGYSDPAAGRTYVPIRVLSEFSEAKVGWDASSKRIDIVKGKKKITLHAGKKKAYVDGKPVKLDAAPFSDRNVTYVPLGLAAAELGLGLKWDGATSSMHIESGEKEMDLPVIKRGSLTNKPVRYRQQKFYVGGAPLTANIVTVQLMNPRVSLDAAFANHKVGAVQDLRSIAAQNGAYAAINATYFDAYTSAAYKAPYGYLVSNGRMKFVNGGTDRTVFAYDGNHLARLIPGLKFGAAYEAGQVEGAVQAGPLLLKNGKLALRASAEGFRDPHVLNGRAARSAIGITANHELILLTVRGATLKQLAGIMKRAGAYQAMNLDGGASSGLYVNGKYVTKPGRKVSNALLVKVK</sequence>
<feature type="signal peptide" evidence="1">
    <location>
        <begin position="1"/>
        <end position="24"/>
    </location>
</feature>
<dbReference type="PANTHER" id="PTHR40446:SF2">
    <property type="entry name" value="N-ACETYLGLUCOSAMINE-1-PHOSPHODIESTER ALPHA-N-ACETYLGLUCOSAMINIDASE"/>
    <property type="match status" value="1"/>
</dbReference>
<evidence type="ECO:0000256" key="1">
    <source>
        <dbReference type="SAM" id="SignalP"/>
    </source>
</evidence>
<dbReference type="Proteomes" id="UP000800303">
    <property type="component" value="Unassembled WGS sequence"/>
</dbReference>
<dbReference type="PANTHER" id="PTHR40446">
    <property type="entry name" value="N-ACETYLGLUCOSAMINE-1-PHOSPHODIESTER ALPHA-N-ACETYLGLUCOSAMINIDASE"/>
    <property type="match status" value="1"/>
</dbReference>
<dbReference type="InterPro" id="IPR012854">
    <property type="entry name" value="Cu_amine_oxidase-like_N"/>
</dbReference>
<feature type="domain" description="Copper amine oxidase-like N-terminal" evidence="2">
    <location>
        <begin position="47"/>
        <end position="138"/>
    </location>
</feature>
<protein>
    <submittedName>
        <fullName evidence="4">Copper amine oxidase</fullName>
    </submittedName>
</protein>
<accession>A0ABX0F5W6</accession>
<dbReference type="InterPro" id="IPR018711">
    <property type="entry name" value="NAGPA"/>
</dbReference>
<feature type="domain" description="Phosphodiester glycosidase" evidence="3">
    <location>
        <begin position="212"/>
        <end position="385"/>
    </location>
</feature>
<dbReference type="SUPFAM" id="SSF55383">
    <property type="entry name" value="Copper amine oxidase, domain N"/>
    <property type="match status" value="1"/>
</dbReference>
<keyword evidence="1" id="KW-0732">Signal</keyword>
<evidence type="ECO:0000313" key="4">
    <source>
        <dbReference type="EMBL" id="NGZ75003.1"/>
    </source>
</evidence>
<dbReference type="EMBL" id="JAAFGS010000002">
    <property type="protein sequence ID" value="NGZ75003.1"/>
    <property type="molecule type" value="Genomic_DNA"/>
</dbReference>
<evidence type="ECO:0000313" key="5">
    <source>
        <dbReference type="Proteomes" id="UP000800303"/>
    </source>
</evidence>
<keyword evidence="5" id="KW-1185">Reference proteome</keyword>
<feature type="chain" id="PRO_5045735316" evidence="1">
    <location>
        <begin position="25"/>
        <end position="388"/>
    </location>
</feature>
<evidence type="ECO:0000259" key="2">
    <source>
        <dbReference type="Pfam" id="PF07833"/>
    </source>
</evidence>
<proteinExistence type="predicted"/>
<dbReference type="Gene3D" id="3.30.457.10">
    <property type="entry name" value="Copper amine oxidase-like, N-terminal domain"/>
    <property type="match status" value="1"/>
</dbReference>
<gene>
    <name evidence="4" type="ORF">GYN08_06715</name>
</gene>
<name>A0ABX0F5W6_9BACL</name>
<reference evidence="4 5" key="1">
    <citation type="submission" date="2020-01" db="EMBL/GenBank/DDBJ databases">
        <title>Polyphasic characterisation and genomic insights into a novel alkali tolerant bacterium VR-M41.</title>
        <authorList>
            <person name="Vemuluri V.R."/>
        </authorList>
    </citation>
    <scope>NUCLEOTIDE SEQUENCE [LARGE SCALE GENOMIC DNA]</scope>
    <source>
        <strain evidence="4 5">VR-M41</strain>
    </source>
</reference>
<organism evidence="4 5">
    <name type="scientific">Saccharibacillus alkalitolerans</name>
    <dbReference type="NCBI Taxonomy" id="2705290"/>
    <lineage>
        <taxon>Bacteria</taxon>
        <taxon>Bacillati</taxon>
        <taxon>Bacillota</taxon>
        <taxon>Bacilli</taxon>
        <taxon>Bacillales</taxon>
        <taxon>Paenibacillaceae</taxon>
        <taxon>Saccharibacillus</taxon>
    </lineage>
</organism>
<comment type="caution">
    <text evidence="4">The sequence shown here is derived from an EMBL/GenBank/DDBJ whole genome shotgun (WGS) entry which is preliminary data.</text>
</comment>